<comment type="function">
    <text evidence="6 7">Involved in O antigen modification. Involved in the translocation of bactoprenol-linked glucose across the cytoplasmic membrane.</text>
</comment>
<feature type="transmembrane region" description="Helical" evidence="8">
    <location>
        <begin position="67"/>
        <end position="85"/>
    </location>
</feature>
<dbReference type="InterPro" id="IPR007267">
    <property type="entry name" value="GtrA_DPMS_TM"/>
</dbReference>
<evidence type="ECO:0000256" key="7">
    <source>
        <dbReference type="PIRNR" id="PIRNR006298"/>
    </source>
</evidence>
<dbReference type="AlphaFoldDB" id="A0A7T8PT53"/>
<accession>A0A7T8PT53</accession>
<dbReference type="Pfam" id="PF04138">
    <property type="entry name" value="GtrA_DPMS_TM"/>
    <property type="match status" value="1"/>
</dbReference>
<organism evidence="10 12">
    <name type="scientific">Escherichia coli</name>
    <dbReference type="NCBI Taxonomy" id="562"/>
    <lineage>
        <taxon>Bacteria</taxon>
        <taxon>Pseudomonadati</taxon>
        <taxon>Pseudomonadota</taxon>
        <taxon>Gammaproteobacteria</taxon>
        <taxon>Enterobacterales</taxon>
        <taxon>Enterobacteriaceae</taxon>
        <taxon>Escherichia</taxon>
    </lineage>
</organism>
<dbReference type="InterPro" id="IPR016480">
    <property type="entry name" value="Glc_translocase_bactprenl-link"/>
</dbReference>
<dbReference type="OMA" id="QATTGRY"/>
<keyword evidence="10" id="KW-0808">Transferase</keyword>
<keyword evidence="3 8" id="KW-0812">Transmembrane</keyword>
<protein>
    <recommendedName>
        <fullName evidence="7">Bactoprenol-linked glucose translocase</fullName>
    </recommendedName>
</protein>
<comment type="subcellular location">
    <subcellularLocation>
        <location evidence="1">Membrane</location>
        <topology evidence="1">Multi-pass membrane protein</topology>
    </subcellularLocation>
</comment>
<evidence type="ECO:0000256" key="4">
    <source>
        <dbReference type="ARBA" id="ARBA00022989"/>
    </source>
</evidence>
<evidence type="ECO:0000256" key="5">
    <source>
        <dbReference type="ARBA" id="ARBA00023136"/>
    </source>
</evidence>
<evidence type="ECO:0000259" key="9">
    <source>
        <dbReference type="Pfam" id="PF04138"/>
    </source>
</evidence>
<name>A0A7T8PT53_ECOLX</name>
<evidence type="ECO:0000256" key="2">
    <source>
        <dbReference type="ARBA" id="ARBA00022448"/>
    </source>
</evidence>
<dbReference type="GO" id="GO:0005886">
    <property type="term" value="C:plasma membrane"/>
    <property type="evidence" value="ECO:0007669"/>
    <property type="project" value="TreeGrafter"/>
</dbReference>
<sequence length="120" mass="13226">MLKLFAKYTSIGVLNTLIHWVVFGVCIYVAHTNQALANFAGFVVAVSFSFFANAKFTFKASTTTMRYMLYVGFMGTLSATVGWAADRCALPPMITLVTFSAISLVCGFVYSKFIVFRDAK</sequence>
<gene>
    <name evidence="11" type="ORF">FOI11_001210</name>
    <name evidence="10" type="ORF">FOI11_18840</name>
</gene>
<evidence type="ECO:0000256" key="1">
    <source>
        <dbReference type="ARBA" id="ARBA00004141"/>
    </source>
</evidence>
<evidence type="ECO:0000256" key="6">
    <source>
        <dbReference type="ARBA" id="ARBA00025595"/>
    </source>
</evidence>
<dbReference type="Proteomes" id="UP000581425">
    <property type="component" value="Unassembled WGS sequence"/>
</dbReference>
<evidence type="ECO:0000313" key="11">
    <source>
        <dbReference type="EMBL" id="QOY31456.1"/>
    </source>
</evidence>
<dbReference type="PIRSF" id="PIRSF006298">
    <property type="entry name" value="GtrA_prd"/>
    <property type="match status" value="1"/>
</dbReference>
<proteinExistence type="inferred from homology"/>
<reference evidence="10 12" key="1">
    <citation type="submission" date="2020-07" db="EMBL/GenBank/DDBJ databases">
        <title>Analysis of Genomes of Bacterial Isolates from Lameness Outbreaks in Broilers.</title>
        <authorList>
            <person name="Ekesi N.S."/>
            <person name="Alrubaye A."/>
            <person name="Rhoads D."/>
        </authorList>
    </citation>
    <scope>NUCLEOTIDE SEQUENCE [LARGE SCALE GENOMIC DNA]</scope>
    <source>
        <strain evidence="10 12">1409</strain>
    </source>
</reference>
<dbReference type="PANTHER" id="PTHR38459">
    <property type="entry name" value="PROPHAGE BACTOPRENOL-LINKED GLUCOSE TRANSLOCASE HOMOLOG"/>
    <property type="match status" value="1"/>
</dbReference>
<feature type="transmembrane region" description="Helical" evidence="8">
    <location>
        <begin position="36"/>
        <end position="55"/>
    </location>
</feature>
<keyword evidence="5 8" id="KW-0472">Membrane</keyword>
<feature type="transmembrane region" description="Helical" evidence="8">
    <location>
        <begin position="91"/>
        <end position="110"/>
    </location>
</feature>
<keyword evidence="4 8" id="KW-1133">Transmembrane helix</keyword>
<dbReference type="SMR" id="A0A7T8PT53"/>
<evidence type="ECO:0000256" key="8">
    <source>
        <dbReference type="SAM" id="Phobius"/>
    </source>
</evidence>
<evidence type="ECO:0000313" key="10">
    <source>
        <dbReference type="EMBL" id="MBA6242008.1"/>
    </source>
</evidence>
<keyword evidence="10" id="KW-0328">Glycosyltransferase</keyword>
<comment type="similarity">
    <text evidence="7">Belongs to the gtrA family.</text>
</comment>
<keyword evidence="2 7" id="KW-0813">Transport</keyword>
<dbReference type="InterPro" id="IPR051401">
    <property type="entry name" value="GtrA_CellWall_Glycosyl"/>
</dbReference>
<dbReference type="GO" id="GO:0000271">
    <property type="term" value="P:polysaccharide biosynthetic process"/>
    <property type="evidence" value="ECO:0007669"/>
    <property type="project" value="InterPro"/>
</dbReference>
<dbReference type="Proteomes" id="UP000581425">
    <property type="component" value="Chromosome"/>
</dbReference>
<feature type="domain" description="GtrA/DPMS transmembrane" evidence="9">
    <location>
        <begin position="7"/>
        <end position="116"/>
    </location>
</feature>
<dbReference type="PANTHER" id="PTHR38459:SF1">
    <property type="entry name" value="PROPHAGE BACTOPRENOL-LINKED GLUCOSE TRANSLOCASE HOMOLOG"/>
    <property type="match status" value="1"/>
</dbReference>
<dbReference type="RefSeq" id="WP_000915541.1">
    <property type="nucleotide sequence ID" value="NZ_AP027537.1"/>
</dbReference>
<reference evidence="11 12" key="2">
    <citation type="submission" date="2020-10" db="EMBL/GenBank/DDBJ databases">
        <title>Analysis of Genomes of Bacterial Isolates from Lameness Outbreaks in Broilers.</title>
        <authorList>
            <person name="Rhoads D."/>
            <person name="Ekesi N.S."/>
        </authorList>
    </citation>
    <scope>NUCLEOTIDE SEQUENCE [LARGE SCALE GENOMIC DNA]</scope>
    <source>
        <strain evidence="11 12">1409</strain>
    </source>
</reference>
<feature type="transmembrane region" description="Helical" evidence="8">
    <location>
        <begin position="12"/>
        <end position="30"/>
    </location>
</feature>
<evidence type="ECO:0000313" key="12">
    <source>
        <dbReference type="Proteomes" id="UP000581425"/>
    </source>
</evidence>
<dbReference type="EMBL" id="JACGTG010000001">
    <property type="protein sequence ID" value="MBA6242008.1"/>
    <property type="molecule type" value="Genomic_DNA"/>
</dbReference>
<dbReference type="EMBL" id="CP063369">
    <property type="protein sequence ID" value="QOY31456.1"/>
    <property type="molecule type" value="Genomic_DNA"/>
</dbReference>
<dbReference type="GO" id="GO:0016757">
    <property type="term" value="F:glycosyltransferase activity"/>
    <property type="evidence" value="ECO:0007669"/>
    <property type="project" value="UniProtKB-KW"/>
</dbReference>
<evidence type="ECO:0000256" key="3">
    <source>
        <dbReference type="ARBA" id="ARBA00022692"/>
    </source>
</evidence>